<feature type="compositionally biased region" description="Basic and acidic residues" evidence="1">
    <location>
        <begin position="187"/>
        <end position="202"/>
    </location>
</feature>
<dbReference type="Proteomes" id="UP001066276">
    <property type="component" value="Chromosome 1_2"/>
</dbReference>
<feature type="region of interest" description="Disordered" evidence="1">
    <location>
        <begin position="130"/>
        <end position="269"/>
    </location>
</feature>
<evidence type="ECO:0000256" key="1">
    <source>
        <dbReference type="SAM" id="MobiDB-lite"/>
    </source>
</evidence>
<reference evidence="2" key="1">
    <citation type="journal article" date="2022" name="bioRxiv">
        <title>Sequencing and chromosome-scale assembly of the giantPleurodeles waltlgenome.</title>
        <authorList>
            <person name="Brown T."/>
            <person name="Elewa A."/>
            <person name="Iarovenko S."/>
            <person name="Subramanian E."/>
            <person name="Araus A.J."/>
            <person name="Petzold A."/>
            <person name="Susuki M."/>
            <person name="Suzuki K.-i.T."/>
            <person name="Hayashi T."/>
            <person name="Toyoda A."/>
            <person name="Oliveira C."/>
            <person name="Osipova E."/>
            <person name="Leigh N.D."/>
            <person name="Simon A."/>
            <person name="Yun M.H."/>
        </authorList>
    </citation>
    <scope>NUCLEOTIDE SEQUENCE</scope>
    <source>
        <strain evidence="2">20211129_DDA</strain>
        <tissue evidence="2">Liver</tissue>
    </source>
</reference>
<evidence type="ECO:0000313" key="3">
    <source>
        <dbReference type="Proteomes" id="UP001066276"/>
    </source>
</evidence>
<evidence type="ECO:0000313" key="2">
    <source>
        <dbReference type="EMBL" id="KAJ1208063.1"/>
    </source>
</evidence>
<name>A0AAV7W3K6_PLEWA</name>
<keyword evidence="3" id="KW-1185">Reference proteome</keyword>
<sequence length="299" mass="32942">MRNTPNRKTGLSPDEILKGRAMRLPAVPANALVNITYCKGLADVVCSFSHQVEATALQLSQDHGHNLRKSRGLGCDQKAREEDMFLVSMEGSLPGSADGYHNCEVRCSSKLDQASHTRKVACPLDNEEELLRVPTTSRPTPELERGQGETETDSEQTESGSATPVRDQGEDPRESEPTSTEAAGESSQRRALPEADGLERQTEQTTDPEGERVEADQRQCGRTPPEPVASLSRESPAEQREITSPTLKRPLTKGPLKGDKWPKSQAKRKETITMITIEEEVDTTRKEDLSVGELKEIKD</sequence>
<feature type="compositionally biased region" description="Basic and acidic residues" evidence="1">
    <location>
        <begin position="256"/>
        <end position="269"/>
    </location>
</feature>
<proteinExistence type="predicted"/>
<organism evidence="2 3">
    <name type="scientific">Pleurodeles waltl</name>
    <name type="common">Iberian ribbed newt</name>
    <dbReference type="NCBI Taxonomy" id="8319"/>
    <lineage>
        <taxon>Eukaryota</taxon>
        <taxon>Metazoa</taxon>
        <taxon>Chordata</taxon>
        <taxon>Craniata</taxon>
        <taxon>Vertebrata</taxon>
        <taxon>Euteleostomi</taxon>
        <taxon>Amphibia</taxon>
        <taxon>Batrachia</taxon>
        <taxon>Caudata</taxon>
        <taxon>Salamandroidea</taxon>
        <taxon>Salamandridae</taxon>
        <taxon>Pleurodelinae</taxon>
        <taxon>Pleurodeles</taxon>
    </lineage>
</organism>
<gene>
    <name evidence="2" type="ORF">NDU88_003453</name>
</gene>
<feature type="compositionally biased region" description="Basic and acidic residues" evidence="1">
    <location>
        <begin position="209"/>
        <end position="219"/>
    </location>
</feature>
<comment type="caution">
    <text evidence="2">The sequence shown here is derived from an EMBL/GenBank/DDBJ whole genome shotgun (WGS) entry which is preliminary data.</text>
</comment>
<feature type="compositionally biased region" description="Basic and acidic residues" evidence="1">
    <location>
        <begin position="167"/>
        <end position="176"/>
    </location>
</feature>
<dbReference type="EMBL" id="JANPWB010000002">
    <property type="protein sequence ID" value="KAJ1208063.1"/>
    <property type="molecule type" value="Genomic_DNA"/>
</dbReference>
<dbReference type="AlphaFoldDB" id="A0AAV7W3K6"/>
<protein>
    <submittedName>
        <fullName evidence="2">Uncharacterized protein</fullName>
    </submittedName>
</protein>
<accession>A0AAV7W3K6</accession>